<dbReference type="InterPro" id="IPR048365">
    <property type="entry name" value="TNP-like_RNaseH_N"/>
</dbReference>
<dbReference type="InterPro" id="IPR048366">
    <property type="entry name" value="TNP-like_GBD"/>
</dbReference>
<evidence type="ECO:0000313" key="5">
    <source>
        <dbReference type="Proteomes" id="UP000022910"/>
    </source>
</evidence>
<dbReference type="Proteomes" id="UP000022910">
    <property type="component" value="Unassembled WGS sequence"/>
</dbReference>
<evidence type="ECO:0000313" key="4">
    <source>
        <dbReference type="EMBL" id="EXX60911.1"/>
    </source>
</evidence>
<proteinExistence type="predicted"/>
<keyword evidence="1" id="KW-0175">Coiled coil</keyword>
<organism evidence="4 5">
    <name type="scientific">Rhizophagus irregularis (strain DAOM 197198w)</name>
    <name type="common">Glomus intraradices</name>
    <dbReference type="NCBI Taxonomy" id="1432141"/>
    <lineage>
        <taxon>Eukaryota</taxon>
        <taxon>Fungi</taxon>
        <taxon>Fungi incertae sedis</taxon>
        <taxon>Mucoromycota</taxon>
        <taxon>Glomeromycotina</taxon>
        <taxon>Glomeromycetes</taxon>
        <taxon>Glomerales</taxon>
        <taxon>Glomeraceae</taxon>
        <taxon>Rhizophagus</taxon>
    </lineage>
</organism>
<dbReference type="AlphaFoldDB" id="A0A015KME2"/>
<evidence type="ECO:0000259" key="2">
    <source>
        <dbReference type="Pfam" id="PF21787"/>
    </source>
</evidence>
<dbReference type="Pfam" id="PF21788">
    <property type="entry name" value="TNP-like_GBD"/>
    <property type="match status" value="1"/>
</dbReference>
<protein>
    <submittedName>
        <fullName evidence="4">Uncharacterized protein</fullName>
    </submittedName>
</protein>
<dbReference type="HOGENOM" id="CLU_020138_0_0_1"/>
<comment type="caution">
    <text evidence="4">The sequence shown here is derived from an EMBL/GenBank/DDBJ whole genome shotgun (WGS) entry which is preliminary data.</text>
</comment>
<accession>A0A015KME2</accession>
<feature type="coiled-coil region" evidence="1">
    <location>
        <begin position="199"/>
        <end position="227"/>
    </location>
</feature>
<evidence type="ECO:0000256" key="1">
    <source>
        <dbReference type="SAM" id="Coils"/>
    </source>
</evidence>
<keyword evidence="5" id="KW-1185">Reference proteome</keyword>
<feature type="domain" description="Transposable element P transposase-like GTP-binding insertion" evidence="3">
    <location>
        <begin position="643"/>
        <end position="712"/>
    </location>
</feature>
<reference evidence="4 5" key="1">
    <citation type="submission" date="2014-02" db="EMBL/GenBank/DDBJ databases">
        <title>Single nucleus genome sequencing reveals high similarity among nuclei of an endomycorrhizal fungus.</title>
        <authorList>
            <person name="Lin K."/>
            <person name="Geurts R."/>
            <person name="Zhang Z."/>
            <person name="Limpens E."/>
            <person name="Saunders D.G."/>
            <person name="Mu D."/>
            <person name="Pang E."/>
            <person name="Cao H."/>
            <person name="Cha H."/>
            <person name="Lin T."/>
            <person name="Zhou Q."/>
            <person name="Shang Y."/>
            <person name="Li Y."/>
            <person name="Ivanov S."/>
            <person name="Sharma T."/>
            <person name="Velzen R.V."/>
            <person name="Ruijter N.D."/>
            <person name="Aanen D.K."/>
            <person name="Win J."/>
            <person name="Kamoun S."/>
            <person name="Bisseling T."/>
            <person name="Huang S."/>
        </authorList>
    </citation>
    <scope>NUCLEOTIDE SEQUENCE [LARGE SCALE GENOMIC DNA]</scope>
    <source>
        <strain evidence="5">DAOM197198w</strain>
    </source>
</reference>
<gene>
    <name evidence="4" type="ORF">RirG_175610</name>
</gene>
<dbReference type="Pfam" id="PF21787">
    <property type="entry name" value="TNP-like_RNaseH_N"/>
    <property type="match status" value="1"/>
</dbReference>
<name>A0A015KME2_RHIIW</name>
<dbReference type="OrthoDB" id="2429640at2759"/>
<dbReference type="EMBL" id="JEMT01025829">
    <property type="protein sequence ID" value="EXX60911.1"/>
    <property type="molecule type" value="Genomic_DNA"/>
</dbReference>
<feature type="domain" description="Transposable element P transposase-like RNase H" evidence="2">
    <location>
        <begin position="392"/>
        <end position="466"/>
    </location>
</feature>
<sequence length="834" mass="96030">MTSNQKFFGIGIREIINGVGVTFFENEQKLEKDLIIKWQNDLISYELCVLGKGVKEINGITTGIAIKRTLSEINETIHYVSTAKICIGQKTKGFEQVIKLRGIHLVRNQKNSDNTHEPFAILKNHNQYNQTYRRIDCYLLVTKTDICENCQKLKDTLIKIKNRNQKNALPVKVVHASQEVLAKKIQLQRKKIANKNQIIHTLRDKLQQKIEDNEEKMSEELNQVAQKISNEVMENKIDISSFNPIFQELIRIQSEKVNGVRYHPMFMRWAISIYSRAGRTAYEVMKGIMRLPSISTIKNYINENQQHSGWQNKTAHLILEKMTVENIGSYGRIGFFSHDSFKIQKGLLWSQRDNCYIGYLDFEDEKEELQLFIMQCEKELQADDSSNSSVLEGYDRNLATQVHQVVWHSATCNFAYPIAYYGINTLTAHEINKMLFQLAANLECIGIHTCGSICDGAGENRNHIKSFDWWASSWSLGDIVEVNIGKNNYEQAKIITTNINRSKFTVRLLNPSSSSDLQVDRSSLRPLMPTKLNWEINDYCEFKSPKDNKWHVAIITNFDSATQAFIITILSTKEEWSVTIESQNVYVRPLYDAQVHWMNYKTINPITGTSWFFISDPTHVFKKLRNNLSKSHIGEGQGQKNIREIMIDGKEVSWRHVQGVYDYTAKNSTAKITKLTKRHVWLTSWSKMRVDLAEHTLSKDVENAMKVIDELKEISAGTRFVIRDKQKTSKINWISPQCQFDLLLSIQGFLGMVKEIFTLYPNSTVKPRRISQDMLEGLFGTIRQLGGDSSTQTLKGYGHALNKFQVTAKMTSEIKSFNYGESSHNGMEFDHLTR</sequence>
<evidence type="ECO:0000259" key="3">
    <source>
        <dbReference type="Pfam" id="PF21788"/>
    </source>
</evidence>